<dbReference type="Proteomes" id="UP000297595">
    <property type="component" value="Unassembled WGS sequence"/>
</dbReference>
<evidence type="ECO:0000313" key="1">
    <source>
        <dbReference type="EMBL" id="TGJ67622.1"/>
    </source>
</evidence>
<organism evidence="1 2">
    <name type="scientific">Orbilia oligospora</name>
    <name type="common">Nematode-trapping fungus</name>
    <name type="synonym">Arthrobotrys oligospora</name>
    <dbReference type="NCBI Taxonomy" id="2813651"/>
    <lineage>
        <taxon>Eukaryota</taxon>
        <taxon>Fungi</taxon>
        <taxon>Dikarya</taxon>
        <taxon>Ascomycota</taxon>
        <taxon>Pezizomycotina</taxon>
        <taxon>Orbiliomycetes</taxon>
        <taxon>Orbiliales</taxon>
        <taxon>Orbiliaceae</taxon>
        <taxon>Orbilia</taxon>
    </lineage>
</organism>
<evidence type="ECO:0000313" key="2">
    <source>
        <dbReference type="Proteomes" id="UP000297595"/>
    </source>
</evidence>
<reference evidence="1 2" key="1">
    <citation type="submission" date="2019-03" db="EMBL/GenBank/DDBJ databases">
        <title>Nematode-trapping fungi genome.</title>
        <authorList>
            <person name="Vidal-Diez De Ulzurrun G."/>
        </authorList>
    </citation>
    <scope>NUCLEOTIDE SEQUENCE [LARGE SCALE GENOMIC DNA]</scope>
    <source>
        <strain evidence="1 2">TWF154</strain>
    </source>
</reference>
<proteinExistence type="predicted"/>
<dbReference type="AlphaFoldDB" id="A0A8H2HSI3"/>
<sequence length="451" mass="48761">MDSRPALQGSISPSNYVLNSTFSSELDVLNPMSPKNPTGPKFPWLAIAFSLASAGAVPDPKITERQITRVGSSADCPAPTTTQGFQWDTKSCTNSYFAPWAFPIDKWVDPPKLNITVAGVPITATVDTGSTGLVASIGLFPNVTFTKTIPTHIFYSSSHWLEEGYEEWIDMSFGPYAMRTKMLVKGKEVCCPTFDGTADGHRCPTSKTARGCNCSPGGCRGKRDEEEDYDTKAKREVVNLPHVAYMGIGFGRGDPQNANPFLDTLTYNGQPSNGSSSSYCQGYVITHHGLHLGLNQDITKNFAWTTIAQQDVGGSRDWNTPPMVYKVDNGAQQSGTILVDTGIPNSYFSNSPITWNNGSTFEISVPGTSQLYKVKYDIIKGVNFGVVSSPNPMQPDTFGISSKAGYVNTGRKFLNCFDLAYDSIGGNFGYRYLNAAGCSQYVTAAPSAIPS</sequence>
<accession>A0A8H2HSI3</accession>
<comment type="caution">
    <text evidence="1">The sequence shown here is derived from an EMBL/GenBank/DDBJ whole genome shotgun (WGS) entry which is preliminary data.</text>
</comment>
<gene>
    <name evidence="1" type="ORF">EYR41_006739</name>
</gene>
<name>A0A8H2HSI3_ORBOL</name>
<dbReference type="EMBL" id="SOZJ01000004">
    <property type="protein sequence ID" value="TGJ67622.1"/>
    <property type="molecule type" value="Genomic_DNA"/>
</dbReference>
<protein>
    <submittedName>
        <fullName evidence="1">Uncharacterized protein</fullName>
    </submittedName>
</protein>